<protein>
    <recommendedName>
        <fullName evidence="4">Outer membrane lipoprotein-sorting protein</fullName>
    </recommendedName>
</protein>
<feature type="chain" id="PRO_5020180825" description="Outer membrane lipoprotein-sorting protein" evidence="1">
    <location>
        <begin position="19"/>
        <end position="319"/>
    </location>
</feature>
<gene>
    <name evidence="2" type="ORF">EV199_5339</name>
</gene>
<evidence type="ECO:0000313" key="2">
    <source>
        <dbReference type="EMBL" id="RZS66955.1"/>
    </source>
</evidence>
<accession>A0A4Q7MFC8</accession>
<dbReference type="EMBL" id="SGXA01000004">
    <property type="protein sequence ID" value="RZS66955.1"/>
    <property type="molecule type" value="Genomic_DNA"/>
</dbReference>
<dbReference type="RefSeq" id="WP_130543847.1">
    <property type="nucleotide sequence ID" value="NZ_CP042431.1"/>
</dbReference>
<evidence type="ECO:0008006" key="4">
    <source>
        <dbReference type="Google" id="ProtNLM"/>
    </source>
</evidence>
<feature type="signal peptide" evidence="1">
    <location>
        <begin position="1"/>
        <end position="18"/>
    </location>
</feature>
<evidence type="ECO:0000256" key="1">
    <source>
        <dbReference type="SAM" id="SignalP"/>
    </source>
</evidence>
<dbReference type="AlphaFoldDB" id="A0A4Q7MFC8"/>
<keyword evidence="1" id="KW-0732">Signal</keyword>
<dbReference type="OrthoDB" id="650691at2"/>
<keyword evidence="3" id="KW-1185">Reference proteome</keyword>
<dbReference type="Proteomes" id="UP000293874">
    <property type="component" value="Unassembled WGS sequence"/>
</dbReference>
<evidence type="ECO:0000313" key="3">
    <source>
        <dbReference type="Proteomes" id="UP000293874"/>
    </source>
</evidence>
<organism evidence="2 3">
    <name type="scientific">Pseudobacter ginsenosidimutans</name>
    <dbReference type="NCBI Taxonomy" id="661488"/>
    <lineage>
        <taxon>Bacteria</taxon>
        <taxon>Pseudomonadati</taxon>
        <taxon>Bacteroidota</taxon>
        <taxon>Chitinophagia</taxon>
        <taxon>Chitinophagales</taxon>
        <taxon>Chitinophagaceae</taxon>
        <taxon>Pseudobacter</taxon>
    </lineage>
</organism>
<comment type="caution">
    <text evidence="2">The sequence shown here is derived from an EMBL/GenBank/DDBJ whole genome shotgun (WGS) entry which is preliminary data.</text>
</comment>
<proteinExistence type="predicted"/>
<sequence length="319" mass="36557">MKLPAIISLLCISSVAFAQKDTAVGKRDTLPVVIGKKAVTLKEVVVRSNLNVPAFIDRIKEDTSFYKAFRNLKVLGYSALNDIRMQDKSGNVKATLNSKTKQETRNGCRWMITESEQSTGDMFDKKHNFNYYTAEMYAGLFFAKDTICGESNIVKGTSFTMEGKSGIEKHKEQLKMLFFNPGKKIPGIPFIGNKIAIFEEGAAERYDFSIDMDQFKGEMCYIFKVTPREDLTRSEKDNIVINEMTTWFNIETWDIVARNYDLSYGAGVYSFDVHMEVEMTKFEDLVVPKVLRYNGSWNVIFKKREQGVFTATLFDFNRR</sequence>
<name>A0A4Q7MFC8_9BACT</name>
<reference evidence="2 3" key="1">
    <citation type="submission" date="2019-02" db="EMBL/GenBank/DDBJ databases">
        <title>Genomic Encyclopedia of Type Strains, Phase IV (KMG-IV): sequencing the most valuable type-strain genomes for metagenomic binning, comparative biology and taxonomic classification.</title>
        <authorList>
            <person name="Goeker M."/>
        </authorList>
    </citation>
    <scope>NUCLEOTIDE SEQUENCE [LARGE SCALE GENOMIC DNA]</scope>
    <source>
        <strain evidence="2 3">DSM 18116</strain>
    </source>
</reference>